<dbReference type="GO" id="GO:0016020">
    <property type="term" value="C:membrane"/>
    <property type="evidence" value="ECO:0007669"/>
    <property type="project" value="TreeGrafter"/>
</dbReference>
<feature type="domain" description="Sialidase" evidence="4">
    <location>
        <begin position="48"/>
        <end position="256"/>
    </location>
</feature>
<sequence>MDITKHTVSRDDHIYEAFPAIVKTEKERLISVFLECNSHTDRSYTRIVYTKSDDRGRTWGKKIPLTEGTGDKDYFYDCPSITRLKDNRLVMVINKIPENEDTKQGYFHEATNELYIGDAKGDEWGEPIETPVVGIVPDTLCELESGRWLLSTHRKSKDHGCLEQMVWYTDNQGKDWTGPITLASEKGLNLCEVSILALPDQTLVAFLRENSGEGWDCYKAISKDQGETWEGLYRTPIPGCHRPVARMLQSGKIMLTYRLYAGGTTGYGTTQNLFAAWMDAGTAVETDRKKQYVRILPIDYDRSSIADNGYSGWVQFDDGELYVVQHISDEAPKCQIRGYSFTEDVFISH</sequence>
<protein>
    <recommendedName>
        <fullName evidence="3">exo-alpha-sialidase</fullName>
        <ecNumber evidence="3">3.2.1.18</ecNumber>
    </recommendedName>
</protein>
<dbReference type="CDD" id="cd15482">
    <property type="entry name" value="Sialidase_non-viral"/>
    <property type="match status" value="1"/>
</dbReference>
<dbReference type="EC" id="3.2.1.18" evidence="3"/>
<gene>
    <name evidence="5" type="ORF">CIL05_00460</name>
</gene>
<dbReference type="OrthoDB" id="7294637at2"/>
<dbReference type="PANTHER" id="PTHR10628">
    <property type="entry name" value="SIALIDASE"/>
    <property type="match status" value="1"/>
</dbReference>
<dbReference type="SUPFAM" id="SSF50939">
    <property type="entry name" value="Sialidases"/>
    <property type="match status" value="1"/>
</dbReference>
<comment type="catalytic activity">
    <reaction evidence="1">
        <text>Hydrolysis of alpha-(2-&gt;3)-, alpha-(2-&gt;6)-, alpha-(2-&gt;8)- glycosidic linkages of terminal sialic acid residues in oligosaccharides, glycoproteins, glycolipids, colominic acid and synthetic substrates.</text>
        <dbReference type="EC" id="3.2.1.18"/>
    </reaction>
</comment>
<dbReference type="EMBL" id="NPOA01000001">
    <property type="protein sequence ID" value="PAV31167.1"/>
    <property type="molecule type" value="Genomic_DNA"/>
</dbReference>
<comment type="similarity">
    <text evidence="2">Belongs to the glycosyl hydrolase 33 family.</text>
</comment>
<dbReference type="InterPro" id="IPR026856">
    <property type="entry name" value="Sialidase_fam"/>
</dbReference>
<dbReference type="PANTHER" id="PTHR10628:SF30">
    <property type="entry name" value="EXO-ALPHA-SIALIDASE"/>
    <property type="match status" value="1"/>
</dbReference>
<dbReference type="InterPro" id="IPR036278">
    <property type="entry name" value="Sialidase_sf"/>
</dbReference>
<dbReference type="RefSeq" id="WP_095653538.1">
    <property type="nucleotide sequence ID" value="NZ_NPOA01000001.1"/>
</dbReference>
<evidence type="ECO:0000256" key="2">
    <source>
        <dbReference type="ARBA" id="ARBA00009348"/>
    </source>
</evidence>
<organism evidence="5 6">
    <name type="scientific">Virgibacillus profundi</name>
    <dbReference type="NCBI Taxonomy" id="2024555"/>
    <lineage>
        <taxon>Bacteria</taxon>
        <taxon>Bacillati</taxon>
        <taxon>Bacillota</taxon>
        <taxon>Bacilli</taxon>
        <taxon>Bacillales</taxon>
        <taxon>Bacillaceae</taxon>
        <taxon>Virgibacillus</taxon>
    </lineage>
</organism>
<proteinExistence type="inferred from homology"/>
<evidence type="ECO:0000313" key="5">
    <source>
        <dbReference type="EMBL" id="PAV31167.1"/>
    </source>
</evidence>
<dbReference type="GO" id="GO:0009313">
    <property type="term" value="P:oligosaccharide catabolic process"/>
    <property type="evidence" value="ECO:0007669"/>
    <property type="project" value="TreeGrafter"/>
</dbReference>
<dbReference type="Pfam" id="PF13088">
    <property type="entry name" value="BNR_2"/>
    <property type="match status" value="1"/>
</dbReference>
<dbReference type="GO" id="GO:0005737">
    <property type="term" value="C:cytoplasm"/>
    <property type="evidence" value="ECO:0007669"/>
    <property type="project" value="TreeGrafter"/>
</dbReference>
<accession>A0A2A2IHR1</accession>
<keyword evidence="6" id="KW-1185">Reference proteome</keyword>
<dbReference type="Gene3D" id="2.120.10.10">
    <property type="match status" value="1"/>
</dbReference>
<name>A0A2A2IHR1_9BACI</name>
<reference evidence="5 6" key="1">
    <citation type="submission" date="2017-08" db="EMBL/GenBank/DDBJ databases">
        <title>Virgibacillus indicus sp. nov. and Virgibacillus profoundi sp. nov, two moderately halophilic bacteria isolated from marine sediment by using the Microfluidic Streak Plate.</title>
        <authorList>
            <person name="Xu B."/>
            <person name="Hu B."/>
            <person name="Wang J."/>
            <person name="Zhu Y."/>
            <person name="Huang L."/>
            <person name="Du W."/>
            <person name="Huang Y."/>
        </authorList>
    </citation>
    <scope>NUCLEOTIDE SEQUENCE [LARGE SCALE GENOMIC DNA]</scope>
    <source>
        <strain evidence="5 6">IO3-P3-H5</strain>
    </source>
</reference>
<evidence type="ECO:0000256" key="1">
    <source>
        <dbReference type="ARBA" id="ARBA00000427"/>
    </source>
</evidence>
<evidence type="ECO:0000259" key="4">
    <source>
        <dbReference type="Pfam" id="PF13088"/>
    </source>
</evidence>
<evidence type="ECO:0000256" key="3">
    <source>
        <dbReference type="ARBA" id="ARBA00012733"/>
    </source>
</evidence>
<dbReference type="AlphaFoldDB" id="A0A2A2IHR1"/>
<dbReference type="GO" id="GO:0004308">
    <property type="term" value="F:exo-alpha-sialidase activity"/>
    <property type="evidence" value="ECO:0007669"/>
    <property type="project" value="UniProtKB-EC"/>
</dbReference>
<evidence type="ECO:0000313" key="6">
    <source>
        <dbReference type="Proteomes" id="UP000218887"/>
    </source>
</evidence>
<comment type="caution">
    <text evidence="5">The sequence shown here is derived from an EMBL/GenBank/DDBJ whole genome shotgun (WGS) entry which is preliminary data.</text>
</comment>
<dbReference type="Proteomes" id="UP000218887">
    <property type="component" value="Unassembled WGS sequence"/>
</dbReference>
<dbReference type="InterPro" id="IPR011040">
    <property type="entry name" value="Sialidase"/>
</dbReference>
<dbReference type="GO" id="GO:0006689">
    <property type="term" value="P:ganglioside catabolic process"/>
    <property type="evidence" value="ECO:0007669"/>
    <property type="project" value="TreeGrafter"/>
</dbReference>